<dbReference type="PANTHER" id="PTHR47893:SF1">
    <property type="entry name" value="REGULATORY PROTEIN PCHR"/>
    <property type="match status" value="1"/>
</dbReference>
<accession>A0A7W9S0A8</accession>
<evidence type="ECO:0000256" key="2">
    <source>
        <dbReference type="ARBA" id="ARBA00023125"/>
    </source>
</evidence>
<dbReference type="EMBL" id="JACHEU010000001">
    <property type="protein sequence ID" value="MBB6011752.1"/>
    <property type="molecule type" value="Genomic_DNA"/>
</dbReference>
<dbReference type="Proteomes" id="UP000533306">
    <property type="component" value="Unassembled WGS sequence"/>
</dbReference>
<evidence type="ECO:0000256" key="3">
    <source>
        <dbReference type="ARBA" id="ARBA00023163"/>
    </source>
</evidence>
<dbReference type="PANTHER" id="PTHR47893">
    <property type="entry name" value="REGULATORY PROTEIN PCHR"/>
    <property type="match status" value="1"/>
</dbReference>
<organism evidence="5 6">
    <name type="scientific">Aquamicrobium lusatiense</name>
    <dbReference type="NCBI Taxonomy" id="89772"/>
    <lineage>
        <taxon>Bacteria</taxon>
        <taxon>Pseudomonadati</taxon>
        <taxon>Pseudomonadota</taxon>
        <taxon>Alphaproteobacteria</taxon>
        <taxon>Hyphomicrobiales</taxon>
        <taxon>Phyllobacteriaceae</taxon>
        <taxon>Aquamicrobium</taxon>
    </lineage>
</organism>
<proteinExistence type="predicted"/>
<dbReference type="GO" id="GO:0003700">
    <property type="term" value="F:DNA-binding transcription factor activity"/>
    <property type="evidence" value="ECO:0007669"/>
    <property type="project" value="InterPro"/>
</dbReference>
<feature type="domain" description="HTH araC/xylS-type" evidence="4">
    <location>
        <begin position="225"/>
        <end position="321"/>
    </location>
</feature>
<sequence length="321" mass="35286">MATALRQFSFEELTRSALRFSTSIRPSNHTPGAEDDDLVFEGRMLDIEVCTGLYATGYDLTYLQDRRVDFDIGASLTCGVLLAGTSLPMEVPGHEAVAQVLHAPVLIGFGSLGECSTNWRSGQRCTMGGFSLRPNFFERFGESVSDDGLVALQGFFRSDFNAIRLPTAPGMSRIAMACINNPYAGDMEALFLESSTLAMVIEIAGMAAQVRRQGRIPYHHRRLLEIACERIDADLTSPPTTMELVREVGTNVTTLQRIFRQALGTTILGYVQKRRLEIARILLQERAGSISDVGYRVGYASPSAFSAAYRKHFGHSPSAEQ</sequence>
<dbReference type="InterPro" id="IPR018060">
    <property type="entry name" value="HTH_AraC"/>
</dbReference>
<name>A0A7W9S0A8_9HYPH</name>
<keyword evidence="1" id="KW-0805">Transcription regulation</keyword>
<dbReference type="PRINTS" id="PR00032">
    <property type="entry name" value="HTHARAC"/>
</dbReference>
<dbReference type="InterPro" id="IPR018062">
    <property type="entry name" value="HTH_AraC-typ_CS"/>
</dbReference>
<evidence type="ECO:0000313" key="5">
    <source>
        <dbReference type="EMBL" id="MBB6011752.1"/>
    </source>
</evidence>
<dbReference type="AlphaFoldDB" id="A0A7W9S0A8"/>
<evidence type="ECO:0000259" key="4">
    <source>
        <dbReference type="PROSITE" id="PS01124"/>
    </source>
</evidence>
<gene>
    <name evidence="5" type="ORF">HNR59_001097</name>
</gene>
<keyword evidence="2 5" id="KW-0238">DNA-binding</keyword>
<protein>
    <submittedName>
        <fullName evidence="5">AraC-like DNA-binding protein</fullName>
    </submittedName>
</protein>
<dbReference type="SUPFAM" id="SSF46689">
    <property type="entry name" value="Homeodomain-like"/>
    <property type="match status" value="2"/>
</dbReference>
<dbReference type="RefSeq" id="WP_246374506.1">
    <property type="nucleotide sequence ID" value="NZ_JACHEU010000001.1"/>
</dbReference>
<dbReference type="InterPro" id="IPR020449">
    <property type="entry name" value="Tscrpt_reg_AraC-type_HTH"/>
</dbReference>
<dbReference type="Pfam" id="PF12833">
    <property type="entry name" value="HTH_18"/>
    <property type="match status" value="1"/>
</dbReference>
<dbReference type="GO" id="GO:0043565">
    <property type="term" value="F:sequence-specific DNA binding"/>
    <property type="evidence" value="ECO:0007669"/>
    <property type="project" value="InterPro"/>
</dbReference>
<keyword evidence="6" id="KW-1185">Reference proteome</keyword>
<keyword evidence="3" id="KW-0804">Transcription</keyword>
<dbReference type="PROSITE" id="PS00041">
    <property type="entry name" value="HTH_ARAC_FAMILY_1"/>
    <property type="match status" value="1"/>
</dbReference>
<dbReference type="SMART" id="SM00342">
    <property type="entry name" value="HTH_ARAC"/>
    <property type="match status" value="1"/>
</dbReference>
<dbReference type="InterPro" id="IPR009057">
    <property type="entry name" value="Homeodomain-like_sf"/>
</dbReference>
<evidence type="ECO:0000313" key="6">
    <source>
        <dbReference type="Proteomes" id="UP000533306"/>
    </source>
</evidence>
<dbReference type="PROSITE" id="PS01124">
    <property type="entry name" value="HTH_ARAC_FAMILY_2"/>
    <property type="match status" value="1"/>
</dbReference>
<comment type="caution">
    <text evidence="5">The sequence shown here is derived from an EMBL/GenBank/DDBJ whole genome shotgun (WGS) entry which is preliminary data.</text>
</comment>
<evidence type="ECO:0000256" key="1">
    <source>
        <dbReference type="ARBA" id="ARBA00023015"/>
    </source>
</evidence>
<dbReference type="Gene3D" id="1.10.10.60">
    <property type="entry name" value="Homeodomain-like"/>
    <property type="match status" value="1"/>
</dbReference>
<reference evidence="5 6" key="1">
    <citation type="submission" date="2020-08" db="EMBL/GenBank/DDBJ databases">
        <title>Genomic Encyclopedia of Type Strains, Phase IV (KMG-IV): sequencing the most valuable type-strain genomes for metagenomic binning, comparative biology and taxonomic classification.</title>
        <authorList>
            <person name="Goeker M."/>
        </authorList>
    </citation>
    <scope>NUCLEOTIDE SEQUENCE [LARGE SCALE GENOMIC DNA]</scope>
    <source>
        <strain evidence="5 6">DSM 11099</strain>
    </source>
</reference>
<dbReference type="InterPro" id="IPR053142">
    <property type="entry name" value="PchR_regulatory_protein"/>
</dbReference>